<keyword evidence="3" id="KW-1185">Reference proteome</keyword>
<feature type="domain" description="Sm" evidence="1">
    <location>
        <begin position="8"/>
        <end position="93"/>
    </location>
</feature>
<reference evidence="2" key="1">
    <citation type="journal article" date="2020" name="Stud. Mycol.">
        <title>101 Dothideomycetes genomes: a test case for predicting lifestyles and emergence of pathogens.</title>
        <authorList>
            <person name="Haridas S."/>
            <person name="Albert R."/>
            <person name="Binder M."/>
            <person name="Bloem J."/>
            <person name="Labutti K."/>
            <person name="Salamov A."/>
            <person name="Andreopoulos B."/>
            <person name="Baker S."/>
            <person name="Barry K."/>
            <person name="Bills G."/>
            <person name="Bluhm B."/>
            <person name="Cannon C."/>
            <person name="Castanera R."/>
            <person name="Culley D."/>
            <person name="Daum C."/>
            <person name="Ezra D."/>
            <person name="Gonzalez J."/>
            <person name="Henrissat B."/>
            <person name="Kuo A."/>
            <person name="Liang C."/>
            <person name="Lipzen A."/>
            <person name="Lutzoni F."/>
            <person name="Magnuson J."/>
            <person name="Mondo S."/>
            <person name="Nolan M."/>
            <person name="Ohm R."/>
            <person name="Pangilinan J."/>
            <person name="Park H.-J."/>
            <person name="Ramirez L."/>
            <person name="Alfaro M."/>
            <person name="Sun H."/>
            <person name="Tritt A."/>
            <person name="Yoshinaga Y."/>
            <person name="Zwiers L.-H."/>
            <person name="Turgeon B."/>
            <person name="Goodwin S."/>
            <person name="Spatafora J."/>
            <person name="Crous P."/>
            <person name="Grigoriev I."/>
        </authorList>
    </citation>
    <scope>NUCLEOTIDE SEQUENCE</scope>
    <source>
        <strain evidence="2">CBS 121739</strain>
    </source>
</reference>
<gene>
    <name evidence="2" type="ORF">EJ05DRAFT_479409</name>
</gene>
<accession>A0A6A6W034</accession>
<dbReference type="RefSeq" id="XP_033596872.1">
    <property type="nucleotide sequence ID" value="XM_033744668.1"/>
</dbReference>
<dbReference type="SUPFAM" id="SSF50182">
    <property type="entry name" value="Sm-like ribonucleoproteins"/>
    <property type="match status" value="1"/>
</dbReference>
<dbReference type="Pfam" id="PF01423">
    <property type="entry name" value="LSM"/>
    <property type="match status" value="1"/>
</dbReference>
<dbReference type="InterPro" id="IPR010920">
    <property type="entry name" value="LSM_dom_sf"/>
</dbReference>
<dbReference type="AlphaFoldDB" id="A0A6A6W034"/>
<dbReference type="InterPro" id="IPR050914">
    <property type="entry name" value="snRNP_SmB/NAA38-like"/>
</dbReference>
<dbReference type="GO" id="GO:0031417">
    <property type="term" value="C:NatC complex"/>
    <property type="evidence" value="ECO:0007669"/>
    <property type="project" value="InterPro"/>
</dbReference>
<organism evidence="2 3">
    <name type="scientific">Pseudovirgaria hyperparasitica</name>
    <dbReference type="NCBI Taxonomy" id="470096"/>
    <lineage>
        <taxon>Eukaryota</taxon>
        <taxon>Fungi</taxon>
        <taxon>Dikarya</taxon>
        <taxon>Ascomycota</taxon>
        <taxon>Pezizomycotina</taxon>
        <taxon>Dothideomycetes</taxon>
        <taxon>Dothideomycetes incertae sedis</taxon>
        <taxon>Acrospermales</taxon>
        <taxon>Acrospermaceae</taxon>
        <taxon>Pseudovirgaria</taxon>
    </lineage>
</organism>
<evidence type="ECO:0000259" key="1">
    <source>
        <dbReference type="SMART" id="SM00651"/>
    </source>
</evidence>
<dbReference type="InterPro" id="IPR001163">
    <property type="entry name" value="Sm_dom_euk/arc"/>
</dbReference>
<dbReference type="EMBL" id="ML996580">
    <property type="protein sequence ID" value="KAF2754421.1"/>
    <property type="molecule type" value="Genomic_DNA"/>
</dbReference>
<dbReference type="SMART" id="SM00651">
    <property type="entry name" value="Sm"/>
    <property type="match status" value="1"/>
</dbReference>
<evidence type="ECO:0000313" key="2">
    <source>
        <dbReference type="EMBL" id="KAF2754421.1"/>
    </source>
</evidence>
<dbReference type="OrthoDB" id="368909at2759"/>
<dbReference type="Gene3D" id="2.30.30.100">
    <property type="match status" value="1"/>
</dbReference>
<dbReference type="InterPro" id="IPR034110">
    <property type="entry name" value="LSMD1_Sm"/>
</dbReference>
<dbReference type="PANTHER" id="PTHR10701:SF5">
    <property type="entry name" value="N-ALPHA-ACETYLTRANSFERASE 38, NATC AUXILIARY SUBUNIT"/>
    <property type="match status" value="1"/>
</dbReference>
<sequence length="105" mass="11896">MDEVQASAYLSQLIGKNLRIHTNDARMFIGQLRCTDKDRNIILSLTHEYRQPSEATIRQAIVESGNPTAQVPLASRFVGLVVVPGQYITKIEYEESIFSRDQFVP</sequence>
<protein>
    <recommendedName>
        <fullName evidence="1">Sm domain-containing protein</fullName>
    </recommendedName>
</protein>
<proteinExistence type="predicted"/>
<evidence type="ECO:0000313" key="3">
    <source>
        <dbReference type="Proteomes" id="UP000799437"/>
    </source>
</evidence>
<dbReference type="Proteomes" id="UP000799437">
    <property type="component" value="Unassembled WGS sequence"/>
</dbReference>
<dbReference type="GeneID" id="54485722"/>
<dbReference type="CDD" id="cd06168">
    <property type="entry name" value="LSMD1"/>
    <property type="match status" value="1"/>
</dbReference>
<name>A0A6A6W034_9PEZI</name>
<dbReference type="PANTHER" id="PTHR10701">
    <property type="entry name" value="SMALL NUCLEAR RIBONUCLEOPROTEIN-ASSOCIATED PROTEIN B AND N"/>
    <property type="match status" value="1"/>
</dbReference>